<dbReference type="EMBL" id="JARQZJ010000032">
    <property type="protein sequence ID" value="KAK9875087.1"/>
    <property type="molecule type" value="Genomic_DNA"/>
</dbReference>
<keyword evidence="2" id="KW-0472">Membrane</keyword>
<keyword evidence="2" id="KW-1133">Transmembrane helix</keyword>
<accession>A0AAW1U4A9</accession>
<evidence type="ECO:0000313" key="4">
    <source>
        <dbReference type="Proteomes" id="UP001431783"/>
    </source>
</evidence>
<evidence type="ECO:0000256" key="1">
    <source>
        <dbReference type="SAM" id="MobiDB-lite"/>
    </source>
</evidence>
<evidence type="ECO:0000256" key="2">
    <source>
        <dbReference type="SAM" id="Phobius"/>
    </source>
</evidence>
<dbReference type="Proteomes" id="UP001431783">
    <property type="component" value="Unassembled WGS sequence"/>
</dbReference>
<gene>
    <name evidence="3" type="ORF">WA026_005882</name>
</gene>
<proteinExistence type="predicted"/>
<dbReference type="PANTHER" id="PTHR33444">
    <property type="entry name" value="SI:DKEY-19B23.12-RELATED"/>
    <property type="match status" value="1"/>
</dbReference>
<feature type="compositionally biased region" description="Basic and acidic residues" evidence="1">
    <location>
        <begin position="9"/>
        <end position="18"/>
    </location>
</feature>
<feature type="transmembrane region" description="Helical" evidence="2">
    <location>
        <begin position="102"/>
        <end position="123"/>
    </location>
</feature>
<feature type="transmembrane region" description="Helical" evidence="2">
    <location>
        <begin position="70"/>
        <end position="90"/>
    </location>
</feature>
<sequence>MAESGTAHEAQDVTESRGKKPAPTQDAIRKLKTKLLPGFKYTLLFSLIIYLAMLIIGILAVKKCPVNENIPLFLCIIGFVGLASKLVTYLRNRIVPYFKIKYVETALYTTEVVFFFLGAYWVYKEYKPSFNPADGARYCQKTAYMYAFIYITAFFAFALGILLLVVCVLFIASCSLACRSKSTDDNAHANESRIPYVDE</sequence>
<protein>
    <recommendedName>
        <fullName evidence="5">MARVEL domain-containing protein</fullName>
    </recommendedName>
</protein>
<evidence type="ECO:0008006" key="5">
    <source>
        <dbReference type="Google" id="ProtNLM"/>
    </source>
</evidence>
<dbReference type="InterPro" id="IPR040350">
    <property type="entry name" value="TMEM272"/>
</dbReference>
<feature type="transmembrane region" description="Helical" evidence="2">
    <location>
        <begin position="143"/>
        <end position="172"/>
    </location>
</feature>
<comment type="caution">
    <text evidence="3">The sequence shown here is derived from an EMBL/GenBank/DDBJ whole genome shotgun (WGS) entry which is preliminary data.</text>
</comment>
<feature type="region of interest" description="Disordered" evidence="1">
    <location>
        <begin position="1"/>
        <end position="24"/>
    </location>
</feature>
<keyword evidence="4" id="KW-1185">Reference proteome</keyword>
<evidence type="ECO:0000313" key="3">
    <source>
        <dbReference type="EMBL" id="KAK9875087.1"/>
    </source>
</evidence>
<name>A0AAW1U4A9_9CUCU</name>
<dbReference type="AlphaFoldDB" id="A0AAW1U4A9"/>
<keyword evidence="2" id="KW-0812">Transmembrane</keyword>
<dbReference type="PANTHER" id="PTHR33444:SF2">
    <property type="entry name" value="MARVEL DOMAIN-CONTAINING PROTEIN"/>
    <property type="match status" value="1"/>
</dbReference>
<reference evidence="3 4" key="1">
    <citation type="submission" date="2023-03" db="EMBL/GenBank/DDBJ databases">
        <title>Genome insight into feeding habits of ladybird beetles.</title>
        <authorList>
            <person name="Li H.-S."/>
            <person name="Huang Y.-H."/>
            <person name="Pang H."/>
        </authorList>
    </citation>
    <scope>NUCLEOTIDE SEQUENCE [LARGE SCALE GENOMIC DNA]</scope>
    <source>
        <strain evidence="3">SYSU_2023b</strain>
        <tissue evidence="3">Whole body</tissue>
    </source>
</reference>
<feature type="transmembrane region" description="Helical" evidence="2">
    <location>
        <begin position="38"/>
        <end position="58"/>
    </location>
</feature>
<organism evidence="3 4">
    <name type="scientific">Henosepilachna vigintioctopunctata</name>
    <dbReference type="NCBI Taxonomy" id="420089"/>
    <lineage>
        <taxon>Eukaryota</taxon>
        <taxon>Metazoa</taxon>
        <taxon>Ecdysozoa</taxon>
        <taxon>Arthropoda</taxon>
        <taxon>Hexapoda</taxon>
        <taxon>Insecta</taxon>
        <taxon>Pterygota</taxon>
        <taxon>Neoptera</taxon>
        <taxon>Endopterygota</taxon>
        <taxon>Coleoptera</taxon>
        <taxon>Polyphaga</taxon>
        <taxon>Cucujiformia</taxon>
        <taxon>Coccinelloidea</taxon>
        <taxon>Coccinellidae</taxon>
        <taxon>Epilachninae</taxon>
        <taxon>Epilachnini</taxon>
        <taxon>Henosepilachna</taxon>
    </lineage>
</organism>